<protein>
    <submittedName>
        <fullName evidence="4">Centrobin isoform X1</fullName>
    </submittedName>
</protein>
<accession>A0A6P7WTP6</accession>
<feature type="compositionally biased region" description="Basic and acidic residues" evidence="2">
    <location>
        <begin position="1079"/>
        <end position="1093"/>
    </location>
</feature>
<dbReference type="PANTHER" id="PTHR34439:SF1">
    <property type="entry name" value="CENTROBIN"/>
    <property type="match status" value="1"/>
</dbReference>
<dbReference type="GO" id="GO:0005814">
    <property type="term" value="C:centriole"/>
    <property type="evidence" value="ECO:0007669"/>
    <property type="project" value="TreeGrafter"/>
</dbReference>
<reference evidence="4" key="1">
    <citation type="submission" date="2025-08" db="UniProtKB">
        <authorList>
            <consortium name="RefSeq"/>
        </authorList>
    </citation>
    <scope>IDENTIFICATION</scope>
</reference>
<feature type="region of interest" description="Disordered" evidence="2">
    <location>
        <begin position="815"/>
        <end position="841"/>
    </location>
</feature>
<gene>
    <name evidence="4" type="primary">CNTROB</name>
</gene>
<feature type="region of interest" description="Disordered" evidence="2">
    <location>
        <begin position="937"/>
        <end position="957"/>
    </location>
</feature>
<dbReference type="GO" id="GO:0007099">
    <property type="term" value="P:centriole replication"/>
    <property type="evidence" value="ECO:0007669"/>
    <property type="project" value="InterPro"/>
</dbReference>
<feature type="compositionally biased region" description="Low complexity" evidence="2">
    <location>
        <begin position="815"/>
        <end position="833"/>
    </location>
</feature>
<dbReference type="GO" id="GO:1902017">
    <property type="term" value="P:regulation of cilium assembly"/>
    <property type="evidence" value="ECO:0007669"/>
    <property type="project" value="InterPro"/>
</dbReference>
<feature type="region of interest" description="Disordered" evidence="2">
    <location>
        <begin position="99"/>
        <end position="130"/>
    </location>
</feature>
<feature type="compositionally biased region" description="Polar residues" evidence="2">
    <location>
        <begin position="106"/>
        <end position="121"/>
    </location>
</feature>
<feature type="coiled-coil region" evidence="1">
    <location>
        <begin position="488"/>
        <end position="519"/>
    </location>
</feature>
<dbReference type="InterPro" id="IPR038923">
    <property type="entry name" value="Centrobin"/>
</dbReference>
<feature type="region of interest" description="Disordered" evidence="2">
    <location>
        <begin position="719"/>
        <end position="760"/>
    </location>
</feature>
<dbReference type="GO" id="GO:0051299">
    <property type="term" value="P:centrosome separation"/>
    <property type="evidence" value="ECO:0007669"/>
    <property type="project" value="TreeGrafter"/>
</dbReference>
<dbReference type="CTD" id="116840"/>
<feature type="compositionally biased region" description="Polar residues" evidence="2">
    <location>
        <begin position="719"/>
        <end position="730"/>
    </location>
</feature>
<feature type="coiled-coil region" evidence="1">
    <location>
        <begin position="665"/>
        <end position="692"/>
    </location>
</feature>
<feature type="compositionally biased region" description="Low complexity" evidence="2">
    <location>
        <begin position="1123"/>
        <end position="1137"/>
    </location>
</feature>
<evidence type="ECO:0000313" key="4">
    <source>
        <dbReference type="RefSeq" id="XP_030043773.1"/>
    </source>
</evidence>
<dbReference type="GeneID" id="115458093"/>
<evidence type="ECO:0000313" key="3">
    <source>
        <dbReference type="Proteomes" id="UP000515156"/>
    </source>
</evidence>
<dbReference type="AlphaFoldDB" id="A0A6P7WTP6"/>
<dbReference type="KEGG" id="muo:115458093"/>
<name>A0A6P7WTP6_9AMPH</name>
<feature type="region of interest" description="Disordered" evidence="2">
    <location>
        <begin position="1060"/>
        <end position="1137"/>
    </location>
</feature>
<dbReference type="FunCoup" id="A0A6P7WTP6">
    <property type="interactions" value="738"/>
</dbReference>
<proteinExistence type="predicted"/>
<feature type="coiled-coil region" evidence="1">
    <location>
        <begin position="545"/>
        <end position="604"/>
    </location>
</feature>
<organism evidence="3 4">
    <name type="scientific">Microcaecilia unicolor</name>
    <dbReference type="NCBI Taxonomy" id="1415580"/>
    <lineage>
        <taxon>Eukaryota</taxon>
        <taxon>Metazoa</taxon>
        <taxon>Chordata</taxon>
        <taxon>Craniata</taxon>
        <taxon>Vertebrata</taxon>
        <taxon>Euteleostomi</taxon>
        <taxon>Amphibia</taxon>
        <taxon>Gymnophiona</taxon>
        <taxon>Siphonopidae</taxon>
        <taxon>Microcaecilia</taxon>
    </lineage>
</organism>
<dbReference type="Proteomes" id="UP000515156">
    <property type="component" value="Chromosome 14"/>
</dbReference>
<feature type="coiled-coil region" evidence="1">
    <location>
        <begin position="330"/>
        <end position="364"/>
    </location>
</feature>
<evidence type="ECO:0000256" key="2">
    <source>
        <dbReference type="SAM" id="MobiDB-lite"/>
    </source>
</evidence>
<dbReference type="PANTHER" id="PTHR34439">
    <property type="entry name" value="CENTROBIN"/>
    <property type="match status" value="1"/>
</dbReference>
<evidence type="ECO:0000256" key="1">
    <source>
        <dbReference type="SAM" id="Coils"/>
    </source>
</evidence>
<dbReference type="OrthoDB" id="8190486at2759"/>
<dbReference type="GO" id="GO:0005813">
    <property type="term" value="C:centrosome"/>
    <property type="evidence" value="ECO:0007669"/>
    <property type="project" value="TreeGrafter"/>
</dbReference>
<keyword evidence="1" id="KW-0175">Coiled coil</keyword>
<dbReference type="RefSeq" id="XP_030043773.1">
    <property type="nucleotide sequence ID" value="XM_030187913.1"/>
</dbReference>
<feature type="coiled-coil region" evidence="1">
    <location>
        <begin position="407"/>
        <end position="459"/>
    </location>
</feature>
<feature type="region of interest" description="Disordered" evidence="2">
    <location>
        <begin position="875"/>
        <end position="895"/>
    </location>
</feature>
<dbReference type="GO" id="GO:1902410">
    <property type="term" value="P:mitotic cytokinetic process"/>
    <property type="evidence" value="ECO:0007669"/>
    <property type="project" value="TreeGrafter"/>
</dbReference>
<dbReference type="InParanoid" id="A0A6P7WTP6"/>
<keyword evidence="3" id="KW-1185">Reference proteome</keyword>
<sequence length="1137" mass="128612">MNKVLPHLDLSLFSEDLMSDVEPFPASYAGSTPCTPTNVSKILFEGSAASQRERTAPSPTHSSEVTAQLYASLRRSKEVEAEARSQLEQCNSSRRAFLNWERDSQSPETSLREMNTSLNSTSRDRSFQPAERMENSARILLASRFGGSQEPFATPSSSQHPQMPLFVSPDDLISLSGCEAPQELSAPPVTLRYEPKAVEVTAVDDHNHEDLDTLAKEMSRTLSTGIQTSAVKQNGRRHISEMESVRLHLQSMLQISAASSHRDSLGLLAPTNEKRGNDSFESDSTVNLINAQPLQEASPPVSATGLEELFPRYASLGPVAPRDPSSYSEIQLLRNSLEKERTRRKHLERHIQNLQTRTLELHQQLAIAISADKKKDAMIEQLDKTLAKVVEGWNKHEAERNESMCRLQEEKQAAEKVQAHRQEMLSKLETKLAQVMEALSREQQAARDREKEKEILEGEKVLLARNLELEKERCLSLQSERDASVAAKTYEERQLETLRATLEEQQEAWAQRERQLEERYCQLKEENEFQIEREKLAFKKEAQHALDAQQLLTSVQAEVQQLEGNLDVVRHERDSLQLEISLAKVRYESQKLKLESDLKVALEQQVTEQLAELHRENMQQMMTLREQHRKQLLELSTAQEKELASQLSQFQAEMQERDEKQRRVMDEYELRLARNQEEIQDLLSSRRKLELQRAEMVGRLKTMMQSHWNEALRFLMSEGSSSGHQLQRELSQPPLAASTDSVMPRTLDGNPPPPFTSSLGLSEMERRATPGASFQEGPQNSLPEHSGITVSELRPHIDSWESHAAFPWAVPLQPALQRSSQQQDAQPSAASQQTEHSSYVHSSEGKFYPLLSSDLSQLLNHSIVSQYSFNPLEPLPDETALGFEQDNPAEHPFTDEPEKVMGSDPAVSEDSLLQNPSIEKLKRQDLQQYIQLLLDRTPGDPLNEKQEKPEQGGSLGFQDKLLDCWDQTRLPVSSQQIMSRIPPAVQKTKAPEIISRIISQGAYSPPKPNIGPQSGVVSPKALAEISRWLHCQQVRTDHTMPRMEELLTYLQAMDHSKAHLSSRFQDKEERSYSQPSARRNLDPRLNEAVRKEPPSATRRPVSARPVSEKNQLAPKLSKKAAPSGQSSTKGSKSGIWR</sequence>